<keyword evidence="1" id="KW-0540">Nuclease</keyword>
<dbReference type="GeneID" id="93181316"/>
<dbReference type="AlphaFoldDB" id="U2Q1V4"/>
<keyword evidence="2" id="KW-1185">Reference proteome</keyword>
<dbReference type="Gene3D" id="3.60.10.10">
    <property type="entry name" value="Endonuclease/exonuclease/phosphatase"/>
    <property type="match status" value="1"/>
</dbReference>
<reference evidence="1 2" key="1">
    <citation type="submission" date="2013-06" db="EMBL/GenBank/DDBJ databases">
        <authorList>
            <person name="Weinstock G."/>
            <person name="Sodergren E."/>
            <person name="Lobos E.A."/>
            <person name="Fulton L."/>
            <person name="Fulton R."/>
            <person name="Courtney L."/>
            <person name="Fronick C."/>
            <person name="O'Laughlin M."/>
            <person name="Godfrey J."/>
            <person name="Wilson R.M."/>
            <person name="Miner T."/>
            <person name="Farmer C."/>
            <person name="Delehaunty K."/>
            <person name="Cordes M."/>
            <person name="Minx P."/>
            <person name="Tomlinson C."/>
            <person name="Chen J."/>
            <person name="Wollam A."/>
            <person name="Pepin K.H."/>
            <person name="Bhonagiri V."/>
            <person name="Zhang X."/>
            <person name="Warren W."/>
            <person name="Mitreva M."/>
            <person name="Mardis E.R."/>
            <person name="Wilson R.K."/>
        </authorList>
    </citation>
    <scope>NUCLEOTIDE SEQUENCE [LARGE SCALE GENOMIC DNA]</scope>
    <source>
        <strain evidence="1 2">ATCC 29099</strain>
    </source>
</reference>
<keyword evidence="1" id="KW-0255">Endonuclease</keyword>
<keyword evidence="1" id="KW-0269">Exonuclease</keyword>
<dbReference type="PATRIC" id="fig|1256908.3.peg.732"/>
<dbReference type="HOGENOM" id="CLU_598189_0_0_9"/>
<dbReference type="InterPro" id="IPR036691">
    <property type="entry name" value="Endo/exonu/phosph_ase_sf"/>
</dbReference>
<dbReference type="Proteomes" id="UP000016608">
    <property type="component" value="Unassembled WGS sequence"/>
</dbReference>
<gene>
    <name evidence="1" type="ORF">HMPREF0373_00795</name>
</gene>
<dbReference type="GO" id="GO:0004519">
    <property type="term" value="F:endonuclease activity"/>
    <property type="evidence" value="ECO:0007669"/>
    <property type="project" value="UniProtKB-KW"/>
</dbReference>
<dbReference type="GO" id="GO:0004527">
    <property type="term" value="F:exonuclease activity"/>
    <property type="evidence" value="ECO:0007669"/>
    <property type="project" value="UniProtKB-KW"/>
</dbReference>
<sequence length="457" mass="54376">MENLINIKSNWKHCTLEYLIKKYDASQDMSRAAVFEREVYAAKEVSDWKCIHRILFDLRKEEDAPIFTGMQAKYSDDTAQMLETVKEDILVQLKDSIKILQTQYLIQLLQANYLEKLKQKRIKIENDTTLEEENVDLPGMASIFTELMLTNKESDELKNIRKILVDWKNSITKSKYRYKVMEWNINQATNKNGTNKLPNLLMKEIIIQNPDILILTEFSFCENASEFFKKVFDERNYDYYPKEKTKNTKNKQNEILIAWRRELFDLCLDKCMYSVVTFENNKPNFLLVDLIEKKTRQELVVAGVRITMAENIPVKGTEDEKKKAYQKQANKRYKQMQYVYKQLEKFARVIMGGDFNNYRRRTELKDWNIGRILCDNQEYKIYTPKGQSIKEKKSIRGEEYEFAEDHFVTKNCEIDNEVYDRCFVFRDEKYINGEDLSDWNYLSGYPDHAILIADLLL</sequence>
<name>U2Q1V4_EUBRA</name>
<dbReference type="RefSeq" id="WP_021738979.1">
    <property type="nucleotide sequence ID" value="NZ_KI271118.1"/>
</dbReference>
<dbReference type="SUPFAM" id="SSF56219">
    <property type="entry name" value="DNase I-like"/>
    <property type="match status" value="1"/>
</dbReference>
<dbReference type="EMBL" id="AWVJ01000054">
    <property type="protein sequence ID" value="ERK50326.1"/>
    <property type="molecule type" value="Genomic_DNA"/>
</dbReference>
<evidence type="ECO:0000313" key="1">
    <source>
        <dbReference type="EMBL" id="ERK50326.1"/>
    </source>
</evidence>
<proteinExistence type="predicted"/>
<organism evidence="1 2">
    <name type="scientific">Eubacterium ramulus ATCC 29099</name>
    <dbReference type="NCBI Taxonomy" id="1256908"/>
    <lineage>
        <taxon>Bacteria</taxon>
        <taxon>Bacillati</taxon>
        <taxon>Bacillota</taxon>
        <taxon>Clostridia</taxon>
        <taxon>Eubacteriales</taxon>
        <taxon>Eubacteriaceae</taxon>
        <taxon>Eubacterium</taxon>
    </lineage>
</organism>
<keyword evidence="1" id="KW-0378">Hydrolase</keyword>
<evidence type="ECO:0000313" key="2">
    <source>
        <dbReference type="Proteomes" id="UP000016608"/>
    </source>
</evidence>
<comment type="caution">
    <text evidence="1">The sequence shown here is derived from an EMBL/GenBank/DDBJ whole genome shotgun (WGS) entry which is preliminary data.</text>
</comment>
<accession>U2Q1V4</accession>
<dbReference type="eggNOG" id="ENOG50339CV">
    <property type="taxonomic scope" value="Bacteria"/>
</dbReference>
<protein>
    <submittedName>
        <fullName evidence="1">Endonuclease/exonuclease/phosphatase family protein</fullName>
    </submittedName>
</protein>